<dbReference type="EMBL" id="JAROBZ020000001">
    <property type="protein sequence ID" value="MFB3167549.1"/>
    <property type="molecule type" value="Genomic_DNA"/>
</dbReference>
<sequence length="253" mass="29180">MKNRLTESQLERKNSFIKVNGFWNDVWDELLYLDEDFFEVYSNFSSVPWKTGVLEPKIKELINIAISSSPTHLSVPATRIHIQNALRLGATNEEIVEVLKVVSILGMHTCAVGVPLMVEEFDNHDLSTEVRLTERQKQLKAEFIEQMGYWHDFRDVLLQMDESFFEAYSNFLTAPWKTGILEPKVIEFIYIAIDASTTHLFEKGIQVHLKNALKYGATKEEILEVYQLTSSLGFHSLLMGIPILVEELKKQNR</sequence>
<dbReference type="InterPro" id="IPR003779">
    <property type="entry name" value="CMD-like"/>
</dbReference>
<dbReference type="PANTHER" id="PTHR33930:SF2">
    <property type="entry name" value="BLR3452 PROTEIN"/>
    <property type="match status" value="1"/>
</dbReference>
<evidence type="ECO:0000313" key="3">
    <source>
        <dbReference type="Proteomes" id="UP001241748"/>
    </source>
</evidence>
<protein>
    <submittedName>
        <fullName evidence="2">Carboxymuconolactone decarboxylase family protein</fullName>
    </submittedName>
</protein>
<feature type="domain" description="Carboxymuconolactone decarboxylase-like" evidence="1">
    <location>
        <begin position="164"/>
        <end position="226"/>
    </location>
</feature>
<dbReference type="InterPro" id="IPR029032">
    <property type="entry name" value="AhpD-like"/>
</dbReference>
<name>A0ABV4YRR0_9BACI</name>
<feature type="domain" description="Carboxymuconolactone decarboxylase-like" evidence="1">
    <location>
        <begin position="36"/>
        <end position="104"/>
    </location>
</feature>
<proteinExistence type="predicted"/>
<organism evidence="2 3">
    <name type="scientific">Neobacillus driksii</name>
    <dbReference type="NCBI Taxonomy" id="3035913"/>
    <lineage>
        <taxon>Bacteria</taxon>
        <taxon>Bacillati</taxon>
        <taxon>Bacillota</taxon>
        <taxon>Bacilli</taxon>
        <taxon>Bacillales</taxon>
        <taxon>Bacillaceae</taxon>
        <taxon>Neobacillus</taxon>
    </lineage>
</organism>
<dbReference type="Proteomes" id="UP001241748">
    <property type="component" value="Unassembled WGS sequence"/>
</dbReference>
<evidence type="ECO:0000313" key="2">
    <source>
        <dbReference type="EMBL" id="MFB3167549.1"/>
    </source>
</evidence>
<dbReference type="Pfam" id="PF02627">
    <property type="entry name" value="CMD"/>
    <property type="match status" value="2"/>
</dbReference>
<evidence type="ECO:0000259" key="1">
    <source>
        <dbReference type="Pfam" id="PF02627"/>
    </source>
</evidence>
<dbReference type="SUPFAM" id="SSF69118">
    <property type="entry name" value="AhpD-like"/>
    <property type="match status" value="1"/>
</dbReference>
<reference evidence="2 3" key="1">
    <citation type="submission" date="2024-05" db="EMBL/GenBank/DDBJ databases">
        <authorList>
            <person name="Venkateswaran K."/>
        </authorList>
    </citation>
    <scope>NUCLEOTIDE SEQUENCE [LARGE SCALE GENOMIC DNA]</scope>
    <source>
        <strain evidence="2 3">179-C4-2-HS</strain>
    </source>
</reference>
<dbReference type="Gene3D" id="1.20.1290.10">
    <property type="entry name" value="AhpD-like"/>
    <property type="match status" value="2"/>
</dbReference>
<dbReference type="PANTHER" id="PTHR33930">
    <property type="entry name" value="ALKYL HYDROPEROXIDE REDUCTASE AHPD"/>
    <property type="match status" value="1"/>
</dbReference>
<keyword evidence="3" id="KW-1185">Reference proteome</keyword>
<dbReference type="RefSeq" id="WP_306075073.1">
    <property type="nucleotide sequence ID" value="NZ_JAROBZ020000001.1"/>
</dbReference>
<gene>
    <name evidence="2" type="ORF">P5G62_010555</name>
</gene>
<comment type="caution">
    <text evidence="2">The sequence shown here is derived from an EMBL/GenBank/DDBJ whole genome shotgun (WGS) entry which is preliminary data.</text>
</comment>
<accession>A0ABV4YRR0</accession>